<dbReference type="PANTHER" id="PTHR30093">
    <property type="entry name" value="GENERAL SECRETION PATHWAY PROTEIN G"/>
    <property type="match status" value="1"/>
</dbReference>
<dbReference type="Pfam" id="PF16732">
    <property type="entry name" value="ComP_DUS"/>
    <property type="match status" value="1"/>
</dbReference>
<dbReference type="NCBIfam" id="TIGR02532">
    <property type="entry name" value="IV_pilin_GFxxxE"/>
    <property type="match status" value="1"/>
</dbReference>
<keyword evidence="5" id="KW-1185">Reference proteome</keyword>
<gene>
    <name evidence="3" type="ORF">MT2528_0194</name>
    <name evidence="4" type="ORF">NVI5450_0179</name>
</gene>
<dbReference type="GO" id="GO:0015627">
    <property type="term" value="C:type II protein secretion system complex"/>
    <property type="evidence" value="ECO:0007669"/>
    <property type="project" value="InterPro"/>
</dbReference>
<dbReference type="Gene3D" id="3.30.700.10">
    <property type="entry name" value="Glycoprotein, Type 4 Pilin"/>
    <property type="match status" value="1"/>
</dbReference>
<dbReference type="Proteomes" id="UP000183794">
    <property type="component" value="Unassembled WGS sequence"/>
</dbReference>
<keyword evidence="1" id="KW-0488">Methylation</keyword>
<dbReference type="PROSITE" id="PS00409">
    <property type="entry name" value="PROKAR_NTER_METHYL"/>
    <property type="match status" value="1"/>
</dbReference>
<evidence type="ECO:0000313" key="4">
    <source>
        <dbReference type="EMBL" id="SGY82606.1"/>
    </source>
</evidence>
<dbReference type="EMBL" id="FPLD01000005">
    <property type="protein sequence ID" value="SGY82606.1"/>
    <property type="molecule type" value="Genomic_DNA"/>
</dbReference>
<evidence type="ECO:0000256" key="2">
    <source>
        <dbReference type="SAM" id="Phobius"/>
    </source>
</evidence>
<dbReference type="InterPro" id="IPR012902">
    <property type="entry name" value="N_methyl_site"/>
</dbReference>
<dbReference type="InterPro" id="IPR045584">
    <property type="entry name" value="Pilin-like"/>
</dbReference>
<dbReference type="Proteomes" id="UP000182660">
    <property type="component" value="Unassembled WGS sequence"/>
</dbReference>
<dbReference type="GO" id="GO:0015628">
    <property type="term" value="P:protein secretion by the type II secretion system"/>
    <property type="evidence" value="ECO:0007669"/>
    <property type="project" value="InterPro"/>
</dbReference>
<dbReference type="GeneID" id="61293923"/>
<dbReference type="OrthoDB" id="5296638at2"/>
<reference evidence="3 5" key="1">
    <citation type="submission" date="2016-11" db="EMBL/GenBank/DDBJ databases">
        <authorList>
            <person name="Klemetsen T."/>
        </authorList>
    </citation>
    <scope>NUCLEOTIDE SEQUENCE [LARGE SCALE GENOMIC DNA]</scope>
    <source>
        <strain evidence="3">MT 2528</strain>
    </source>
</reference>
<evidence type="ECO:0000313" key="6">
    <source>
        <dbReference type="Proteomes" id="UP000183794"/>
    </source>
</evidence>
<dbReference type="AlphaFoldDB" id="A0A1L0A7Y7"/>
<keyword evidence="2" id="KW-1133">Transmembrane helix</keyword>
<dbReference type="PANTHER" id="PTHR30093:SF47">
    <property type="entry name" value="TYPE IV PILUS NON-CORE MINOR PILIN PILE"/>
    <property type="match status" value="1"/>
</dbReference>
<dbReference type="InterPro" id="IPR000983">
    <property type="entry name" value="Bac_GSPG_pilin"/>
</dbReference>
<dbReference type="PRINTS" id="PR00813">
    <property type="entry name" value="BCTERIALGSPG"/>
</dbReference>
<keyword evidence="2" id="KW-0812">Transmembrane</keyword>
<dbReference type="GO" id="GO:0043683">
    <property type="term" value="P:type IV pilus assembly"/>
    <property type="evidence" value="ECO:0007669"/>
    <property type="project" value="InterPro"/>
</dbReference>
<feature type="transmembrane region" description="Helical" evidence="2">
    <location>
        <begin position="7"/>
        <end position="31"/>
    </location>
</feature>
<organism evidence="4 6">
    <name type="scientific">Moritella viscosa</name>
    <dbReference type="NCBI Taxonomy" id="80854"/>
    <lineage>
        <taxon>Bacteria</taxon>
        <taxon>Pseudomonadati</taxon>
        <taxon>Pseudomonadota</taxon>
        <taxon>Gammaproteobacteria</taxon>
        <taxon>Alteromonadales</taxon>
        <taxon>Moritellaceae</taxon>
        <taxon>Moritella</taxon>
    </lineage>
</organism>
<dbReference type="RefSeq" id="WP_045112373.1">
    <property type="nucleotide sequence ID" value="NZ_CAWQZC010000077.1"/>
</dbReference>
<dbReference type="InterPro" id="IPR031982">
    <property type="entry name" value="PilE-like"/>
</dbReference>
<dbReference type="Pfam" id="PF07963">
    <property type="entry name" value="N_methyl"/>
    <property type="match status" value="1"/>
</dbReference>
<keyword evidence="2" id="KW-0472">Membrane</keyword>
<reference evidence="4 6" key="2">
    <citation type="submission" date="2016-11" db="EMBL/GenBank/DDBJ databases">
        <authorList>
            <person name="Jaros S."/>
            <person name="Januszkiewicz K."/>
            <person name="Wedrychowicz H."/>
        </authorList>
    </citation>
    <scope>NUCLEOTIDE SEQUENCE [LARGE SCALE GENOMIC DNA]</scope>
    <source>
        <strain evidence="4">NVI 5450</strain>
    </source>
</reference>
<accession>A0A1L0A7Y7</accession>
<sequence>MTTKQTGFTLVELMIVIAIIGILAGIGYPSYSAYIMNNNRNDAKTALYKAQLLQEQFYLDNRQYATSLASGAANTLSDSGWNDDSDYYTFALGVSSTVNNYTIIATVEAGSTQANDTNCASFTIDNLGSTASMNSENEATADCW</sequence>
<evidence type="ECO:0000313" key="3">
    <source>
        <dbReference type="EMBL" id="SGY82144.1"/>
    </source>
</evidence>
<protein>
    <submittedName>
        <fullName evidence="4">Pilus assembly protein</fullName>
    </submittedName>
</protein>
<proteinExistence type="predicted"/>
<name>A0A1L0A7Y7_9GAMM</name>
<evidence type="ECO:0000256" key="1">
    <source>
        <dbReference type="ARBA" id="ARBA00022481"/>
    </source>
</evidence>
<dbReference type="EMBL" id="FPLJ01000005">
    <property type="protein sequence ID" value="SGY82144.1"/>
    <property type="molecule type" value="Genomic_DNA"/>
</dbReference>
<evidence type="ECO:0000313" key="5">
    <source>
        <dbReference type="Proteomes" id="UP000182660"/>
    </source>
</evidence>
<dbReference type="SUPFAM" id="SSF54523">
    <property type="entry name" value="Pili subunits"/>
    <property type="match status" value="1"/>
</dbReference>